<dbReference type="Pfam" id="PF09842">
    <property type="entry name" value="DUF2069"/>
    <property type="match status" value="1"/>
</dbReference>
<dbReference type="EMBL" id="CP013140">
    <property type="protein sequence ID" value="ALN59175.1"/>
    <property type="molecule type" value="Genomic_DNA"/>
</dbReference>
<gene>
    <name evidence="3" type="ORF">GLE_3832</name>
</gene>
<keyword evidence="2" id="KW-0812">Transmembrane</keyword>
<name>A0A0S2DKU5_LYSEN</name>
<dbReference type="AlphaFoldDB" id="A0A0S2DKU5"/>
<dbReference type="KEGG" id="lez:GLE_3832"/>
<feature type="transmembrane region" description="Helical" evidence="2">
    <location>
        <begin position="70"/>
        <end position="88"/>
    </location>
</feature>
<sequence>MSASGPGAHGPGPDAARPDEAGPDNAGPGERAPAARVADGGAHERSVIDDGTAQGHAGHGATTARPGSQWVLLVCLLALAALFALWYLLPGRHWIAGLTVFVLPPALLAAGVALRSRLAGYWAGVLALFWFCHGVMLAWSSPGERLYAWIEVVLALAVIFSANLAGLKARLGRKRG</sequence>
<dbReference type="InterPro" id="IPR018643">
    <property type="entry name" value="DUF2069_membrane"/>
</dbReference>
<dbReference type="PATRIC" id="fig|69.6.peg.3774"/>
<feature type="transmembrane region" description="Helical" evidence="2">
    <location>
        <begin position="121"/>
        <end position="140"/>
    </location>
</feature>
<feature type="compositionally biased region" description="Low complexity" evidence="1">
    <location>
        <begin position="1"/>
        <end position="15"/>
    </location>
</feature>
<dbReference type="STRING" id="69.GLE_3832"/>
<proteinExistence type="predicted"/>
<protein>
    <recommendedName>
        <fullName evidence="5">DUF2069 domain-containing protein</fullName>
    </recommendedName>
</protein>
<evidence type="ECO:0000313" key="3">
    <source>
        <dbReference type="EMBL" id="ALN59175.1"/>
    </source>
</evidence>
<dbReference type="Proteomes" id="UP000061569">
    <property type="component" value="Chromosome"/>
</dbReference>
<keyword evidence="2" id="KW-0472">Membrane</keyword>
<evidence type="ECO:0000256" key="1">
    <source>
        <dbReference type="SAM" id="MobiDB-lite"/>
    </source>
</evidence>
<evidence type="ECO:0000313" key="4">
    <source>
        <dbReference type="Proteomes" id="UP000061569"/>
    </source>
</evidence>
<evidence type="ECO:0000256" key="2">
    <source>
        <dbReference type="SAM" id="Phobius"/>
    </source>
</evidence>
<feature type="transmembrane region" description="Helical" evidence="2">
    <location>
        <begin position="146"/>
        <end position="167"/>
    </location>
</feature>
<feature type="region of interest" description="Disordered" evidence="1">
    <location>
        <begin position="1"/>
        <end position="40"/>
    </location>
</feature>
<accession>A0A0S2DKU5</accession>
<evidence type="ECO:0008006" key="5">
    <source>
        <dbReference type="Google" id="ProtNLM"/>
    </source>
</evidence>
<feature type="transmembrane region" description="Helical" evidence="2">
    <location>
        <begin position="94"/>
        <end position="114"/>
    </location>
</feature>
<keyword evidence="2" id="KW-1133">Transmembrane helix</keyword>
<reference evidence="3 4" key="1">
    <citation type="submission" date="2015-11" db="EMBL/GenBank/DDBJ databases">
        <title>Genome sequences of Lysobacter enzymogenes strain C3 and Lysobacter antibioticus ATCC 29479.</title>
        <authorList>
            <person name="Kobayashi D.Y."/>
        </authorList>
    </citation>
    <scope>NUCLEOTIDE SEQUENCE [LARGE SCALE GENOMIC DNA]</scope>
    <source>
        <strain evidence="3 4">C3</strain>
    </source>
</reference>
<organism evidence="3 4">
    <name type="scientific">Lysobacter enzymogenes</name>
    <dbReference type="NCBI Taxonomy" id="69"/>
    <lineage>
        <taxon>Bacteria</taxon>
        <taxon>Pseudomonadati</taxon>
        <taxon>Pseudomonadota</taxon>
        <taxon>Gammaproteobacteria</taxon>
        <taxon>Lysobacterales</taxon>
        <taxon>Lysobacteraceae</taxon>
        <taxon>Lysobacter</taxon>
    </lineage>
</organism>